<feature type="region of interest" description="Disordered" evidence="1">
    <location>
        <begin position="361"/>
        <end position="386"/>
    </location>
</feature>
<protein>
    <submittedName>
        <fullName evidence="3">Uncharacterized protein</fullName>
    </submittedName>
</protein>
<reference evidence="3" key="1">
    <citation type="submission" date="2014-03" db="EMBL/GenBank/DDBJ databases">
        <authorList>
            <person name="Casaregola S."/>
        </authorList>
    </citation>
    <scope>NUCLEOTIDE SEQUENCE [LARGE SCALE GENOMIC DNA]</scope>
    <source>
        <strain evidence="3">CLIB 918</strain>
    </source>
</reference>
<dbReference type="PANTHER" id="PTHR23242">
    <property type="entry name" value="TRANSCRIPTION FACTOR HOXA13"/>
    <property type="match status" value="1"/>
</dbReference>
<dbReference type="Proteomes" id="UP000242525">
    <property type="component" value="Unassembled WGS sequence"/>
</dbReference>
<feature type="region of interest" description="Disordered" evidence="1">
    <location>
        <begin position="274"/>
        <end position="348"/>
    </location>
</feature>
<keyword evidence="2" id="KW-1133">Transmembrane helix</keyword>
<evidence type="ECO:0000313" key="3">
    <source>
        <dbReference type="EMBL" id="CDO54602.1"/>
    </source>
</evidence>
<organism evidence="3 4">
    <name type="scientific">Geotrichum candidum</name>
    <name type="common">Oospora lactis</name>
    <name type="synonym">Dipodascus geotrichum</name>
    <dbReference type="NCBI Taxonomy" id="1173061"/>
    <lineage>
        <taxon>Eukaryota</taxon>
        <taxon>Fungi</taxon>
        <taxon>Dikarya</taxon>
        <taxon>Ascomycota</taxon>
        <taxon>Saccharomycotina</taxon>
        <taxon>Dipodascomycetes</taxon>
        <taxon>Dipodascales</taxon>
        <taxon>Dipodascaceae</taxon>
        <taxon>Geotrichum</taxon>
    </lineage>
</organism>
<proteinExistence type="predicted"/>
<keyword evidence="2" id="KW-0812">Transmembrane</keyword>
<evidence type="ECO:0000256" key="2">
    <source>
        <dbReference type="SAM" id="Phobius"/>
    </source>
</evidence>
<dbReference type="PANTHER" id="PTHR23242:SF9">
    <property type="entry name" value="TRANSCRIPTION FACTOR HOXA13"/>
    <property type="match status" value="1"/>
</dbReference>
<feature type="transmembrane region" description="Helical" evidence="2">
    <location>
        <begin position="16"/>
        <end position="37"/>
    </location>
</feature>
<gene>
    <name evidence="3" type="ORF">BN980_GECA08s01803g</name>
</gene>
<feature type="region of interest" description="Disordered" evidence="1">
    <location>
        <begin position="631"/>
        <end position="666"/>
    </location>
</feature>
<dbReference type="EMBL" id="CCBN010000008">
    <property type="protein sequence ID" value="CDO54602.1"/>
    <property type="molecule type" value="Genomic_DNA"/>
</dbReference>
<comment type="caution">
    <text evidence="3">The sequence shown here is derived from an EMBL/GenBank/DDBJ whole genome shotgun (WGS) entry which is preliminary data.</text>
</comment>
<sequence length="666" mass="75126">MKLKASRKSKSRRTPLQVFLSLSARLFVYYVIYLAIWRCPPGSQLDSTSPRLCHTLDSSVNYLSPYFSPHYERYAAPYLELAHPYVEKAQSLYHISVSPVVNKGSDLYFSHAHPLVIKNADKVKAHVQPLLERINSQYLALITPYTDKVSHFTSHYVVPFSQSTYQQFSKLNAKVITPIYKTVAVYTNKVIASAQVHIFPKVYKYVSLVSRTIYNYVRLVFRWIITFITPKISAVYESSVEPQVNKIIDRIFQDTEVNVPTTVAPEKTLVSQPTYSATHLGSASEGETVASSASGSATPSESTGTLESQTISSNANSTPSSSIGTNSASTTATLGSTESSTIEPSSNDRAADLVYEKVNAKSSPNEFNKDVRAQAPLDKKRARRRASSISSELSNWKKVVNKTTKDAFDTFQTDITKLKETLIVGSNPKFTKLLQELQKAQKAGLNQLTKLVKDMERTLALYNDKEIDLEDIDFYWTPSSVQSIFKEHAEKVRNAALAVREYSQHFAELALNKTEEVRSATIDVLDEFSEVALQEIGRKMVADNNDDSSVPSSNQRNPKWSDWKEFHLLKEHLVQTRQDLIEFDIPMEDINIVLRQAQETANILAKEAAQYLSSLKARADDILIAQIRMERERNQYKEEPEDASFGEDVEVYEELEDSIEETNPQD</sequence>
<evidence type="ECO:0000256" key="1">
    <source>
        <dbReference type="SAM" id="MobiDB-lite"/>
    </source>
</evidence>
<feature type="compositionally biased region" description="Acidic residues" evidence="1">
    <location>
        <begin position="639"/>
        <end position="660"/>
    </location>
</feature>
<dbReference type="AlphaFoldDB" id="A0A0J9XBL3"/>
<feature type="compositionally biased region" description="Polar residues" evidence="1">
    <location>
        <begin position="324"/>
        <end position="348"/>
    </location>
</feature>
<dbReference type="OrthoDB" id="3260408at2759"/>
<accession>A0A0J9XBL3</accession>
<dbReference type="STRING" id="1173061.A0A0J9XBL3"/>
<feature type="compositionally biased region" description="Low complexity" evidence="1">
    <location>
        <begin position="281"/>
        <end position="323"/>
    </location>
</feature>
<evidence type="ECO:0000313" key="4">
    <source>
        <dbReference type="Proteomes" id="UP000242525"/>
    </source>
</evidence>
<name>A0A0J9XBL3_GEOCN</name>
<keyword evidence="2" id="KW-0472">Membrane</keyword>
<keyword evidence="4" id="KW-1185">Reference proteome</keyword>